<dbReference type="CDD" id="cd00075">
    <property type="entry name" value="HATPase"/>
    <property type="match status" value="1"/>
</dbReference>
<keyword evidence="9" id="KW-1133">Transmembrane helix</keyword>
<dbReference type="Pfam" id="PF05227">
    <property type="entry name" value="CHASE3"/>
    <property type="match status" value="1"/>
</dbReference>
<evidence type="ECO:0000256" key="2">
    <source>
        <dbReference type="ARBA" id="ARBA00012438"/>
    </source>
</evidence>
<keyword evidence="4" id="KW-0808">Transferase</keyword>
<dbReference type="EMBL" id="JBHUGH010000009">
    <property type="protein sequence ID" value="MFD1913007.1"/>
    <property type="molecule type" value="Genomic_DNA"/>
</dbReference>
<dbReference type="SUPFAM" id="SSF55874">
    <property type="entry name" value="ATPase domain of HSP90 chaperone/DNA topoisomerase II/histidine kinase"/>
    <property type="match status" value="1"/>
</dbReference>
<dbReference type="CDD" id="cd19410">
    <property type="entry name" value="HK9-like_sensor"/>
    <property type="match status" value="1"/>
</dbReference>
<keyword evidence="9" id="KW-0472">Membrane</keyword>
<evidence type="ECO:0000313" key="11">
    <source>
        <dbReference type="EMBL" id="MFD1913007.1"/>
    </source>
</evidence>
<dbReference type="SMART" id="SM00387">
    <property type="entry name" value="HATPase_c"/>
    <property type="match status" value="1"/>
</dbReference>
<dbReference type="InterPro" id="IPR004358">
    <property type="entry name" value="Sig_transdc_His_kin-like_C"/>
</dbReference>
<comment type="catalytic activity">
    <reaction evidence="1">
        <text>ATP + protein L-histidine = ADP + protein N-phospho-L-histidine.</text>
        <dbReference type="EC" id="2.7.13.3"/>
    </reaction>
</comment>
<keyword evidence="8" id="KW-0902">Two-component regulatory system</keyword>
<dbReference type="InterPro" id="IPR036890">
    <property type="entry name" value="HATPase_C_sf"/>
</dbReference>
<proteinExistence type="predicted"/>
<evidence type="ECO:0000259" key="10">
    <source>
        <dbReference type="PROSITE" id="PS50109"/>
    </source>
</evidence>
<sequence>MLLVGASILIALVGSTIWLADRSNELFISVMDERQVRRSAVDLLRTLQEAETGQRGYLLTQEPAFLEPYTQSIQQVGDALDTLAEAVAGSPRESILPDLRDAVTVKLGEMAQTLALVDADDLTAAQELVAAETGLDAMNEIRADLDAIIDQSDILIQDEVQRHLAISSQLRIFSGLSALAMLIVVGGAIMVILRHINALRAAHHEVETLNASLEGKVNERTEDLMRANQEIQRFAYIVTHDLRAPLVNVMGFTSELETSLRALQAYVLADNSPLSEQEILEARAAASEDLPEAIEFIRSSTRKMDALINAILKISRDGRRQLRPERIDLRELVEQTSDTVQHQISEMEGEVVIDMDVPPVISDRLSLEQILGNLFDNAIKYSHPDRAIRLRIKARRDGPRMIRLEVEDNGRGIAAEDHERIFELFRRSGQQDKAGEGIGLAHVRSLARNLGGEITVTSTLGAGATFILRLPLDLSQIMRTMQR</sequence>
<evidence type="ECO:0000256" key="6">
    <source>
        <dbReference type="ARBA" id="ARBA00022777"/>
    </source>
</evidence>
<dbReference type="EC" id="2.7.13.3" evidence="2"/>
<evidence type="ECO:0000256" key="9">
    <source>
        <dbReference type="SAM" id="Phobius"/>
    </source>
</evidence>
<dbReference type="Pfam" id="PF00512">
    <property type="entry name" value="HisKA"/>
    <property type="match status" value="1"/>
</dbReference>
<dbReference type="PANTHER" id="PTHR42878">
    <property type="entry name" value="TWO-COMPONENT HISTIDINE KINASE"/>
    <property type="match status" value="1"/>
</dbReference>
<name>A0ABW4S656_9RHOB</name>
<dbReference type="InterPro" id="IPR007891">
    <property type="entry name" value="CHASE3"/>
</dbReference>
<comment type="caution">
    <text evidence="11">The sequence shown here is derived from an EMBL/GenBank/DDBJ whole genome shotgun (WGS) entry which is preliminary data.</text>
</comment>
<dbReference type="Gene3D" id="1.10.287.130">
    <property type="match status" value="1"/>
</dbReference>
<dbReference type="InterPro" id="IPR003594">
    <property type="entry name" value="HATPase_dom"/>
</dbReference>
<feature type="domain" description="Histidine kinase" evidence="10">
    <location>
        <begin position="237"/>
        <end position="474"/>
    </location>
</feature>
<organism evidence="11 12">
    <name type="scientific">Halodurantibacterium flavum</name>
    <dbReference type="NCBI Taxonomy" id="1382802"/>
    <lineage>
        <taxon>Bacteria</taxon>
        <taxon>Pseudomonadati</taxon>
        <taxon>Pseudomonadota</taxon>
        <taxon>Alphaproteobacteria</taxon>
        <taxon>Rhodobacterales</taxon>
        <taxon>Paracoccaceae</taxon>
        <taxon>Halodurantibacterium</taxon>
    </lineage>
</organism>
<keyword evidence="7 11" id="KW-0067">ATP-binding</keyword>
<dbReference type="SUPFAM" id="SSF47384">
    <property type="entry name" value="Homodimeric domain of signal transducing histidine kinase"/>
    <property type="match status" value="1"/>
</dbReference>
<evidence type="ECO:0000256" key="3">
    <source>
        <dbReference type="ARBA" id="ARBA00022553"/>
    </source>
</evidence>
<dbReference type="PROSITE" id="PS50109">
    <property type="entry name" value="HIS_KIN"/>
    <property type="match status" value="1"/>
</dbReference>
<keyword evidence="6" id="KW-0418">Kinase</keyword>
<dbReference type="Gene3D" id="3.30.565.10">
    <property type="entry name" value="Histidine kinase-like ATPase, C-terminal domain"/>
    <property type="match status" value="1"/>
</dbReference>
<evidence type="ECO:0000256" key="7">
    <source>
        <dbReference type="ARBA" id="ARBA00022840"/>
    </source>
</evidence>
<dbReference type="InterPro" id="IPR036097">
    <property type="entry name" value="HisK_dim/P_sf"/>
</dbReference>
<dbReference type="PRINTS" id="PR00344">
    <property type="entry name" value="BCTRLSENSOR"/>
</dbReference>
<dbReference type="GO" id="GO:0005524">
    <property type="term" value="F:ATP binding"/>
    <property type="evidence" value="ECO:0007669"/>
    <property type="project" value="UniProtKB-KW"/>
</dbReference>
<protein>
    <recommendedName>
        <fullName evidence="2">histidine kinase</fullName>
        <ecNumber evidence="2">2.7.13.3</ecNumber>
    </recommendedName>
</protein>
<evidence type="ECO:0000256" key="1">
    <source>
        <dbReference type="ARBA" id="ARBA00000085"/>
    </source>
</evidence>
<dbReference type="InterPro" id="IPR003661">
    <property type="entry name" value="HisK_dim/P_dom"/>
</dbReference>
<dbReference type="InterPro" id="IPR005467">
    <property type="entry name" value="His_kinase_dom"/>
</dbReference>
<keyword evidence="12" id="KW-1185">Reference proteome</keyword>
<dbReference type="InterPro" id="IPR050351">
    <property type="entry name" value="BphY/WalK/GraS-like"/>
</dbReference>
<dbReference type="Pfam" id="PF02518">
    <property type="entry name" value="HATPase_c"/>
    <property type="match status" value="1"/>
</dbReference>
<feature type="transmembrane region" description="Helical" evidence="9">
    <location>
        <begin position="172"/>
        <end position="193"/>
    </location>
</feature>
<keyword evidence="9" id="KW-0812">Transmembrane</keyword>
<evidence type="ECO:0000256" key="5">
    <source>
        <dbReference type="ARBA" id="ARBA00022741"/>
    </source>
</evidence>
<dbReference type="PANTHER" id="PTHR42878:SF7">
    <property type="entry name" value="SENSOR HISTIDINE KINASE GLRK"/>
    <property type="match status" value="1"/>
</dbReference>
<keyword evidence="3" id="KW-0597">Phosphoprotein</keyword>
<evidence type="ECO:0000313" key="12">
    <source>
        <dbReference type="Proteomes" id="UP001597353"/>
    </source>
</evidence>
<gene>
    <name evidence="11" type="ORF">ACFSGJ_12370</name>
</gene>
<dbReference type="Proteomes" id="UP001597353">
    <property type="component" value="Unassembled WGS sequence"/>
</dbReference>
<keyword evidence="5" id="KW-0547">Nucleotide-binding</keyword>
<accession>A0ABW4S656</accession>
<dbReference type="SMART" id="SM00388">
    <property type="entry name" value="HisKA"/>
    <property type="match status" value="1"/>
</dbReference>
<evidence type="ECO:0000256" key="4">
    <source>
        <dbReference type="ARBA" id="ARBA00022679"/>
    </source>
</evidence>
<evidence type="ECO:0000256" key="8">
    <source>
        <dbReference type="ARBA" id="ARBA00023012"/>
    </source>
</evidence>
<reference evidence="12" key="1">
    <citation type="journal article" date="2019" name="Int. J. Syst. Evol. Microbiol.">
        <title>The Global Catalogue of Microorganisms (GCM) 10K type strain sequencing project: providing services to taxonomists for standard genome sequencing and annotation.</title>
        <authorList>
            <consortium name="The Broad Institute Genomics Platform"/>
            <consortium name="The Broad Institute Genome Sequencing Center for Infectious Disease"/>
            <person name="Wu L."/>
            <person name="Ma J."/>
        </authorList>
    </citation>
    <scope>NUCLEOTIDE SEQUENCE [LARGE SCALE GENOMIC DNA]</scope>
    <source>
        <strain evidence="12">CGMCC 4.7242</strain>
    </source>
</reference>
<dbReference type="CDD" id="cd00082">
    <property type="entry name" value="HisKA"/>
    <property type="match status" value="1"/>
</dbReference>